<evidence type="ECO:0000256" key="2">
    <source>
        <dbReference type="PROSITE-ProRule" id="PRU00284"/>
    </source>
</evidence>
<comment type="caution">
    <text evidence="6">The sequence shown here is derived from an EMBL/GenBank/DDBJ whole genome shotgun (WGS) entry which is preliminary data.</text>
</comment>
<dbReference type="AlphaFoldDB" id="A0A0L6Z761"/>
<dbReference type="InterPro" id="IPR011644">
    <property type="entry name" value="Heme_NO-bd"/>
</dbReference>
<organism evidence="6 7">
    <name type="scientific">Clostridium homopropionicum DSM 5847</name>
    <dbReference type="NCBI Taxonomy" id="1121318"/>
    <lineage>
        <taxon>Bacteria</taxon>
        <taxon>Bacillati</taxon>
        <taxon>Bacillota</taxon>
        <taxon>Clostridia</taxon>
        <taxon>Eubacteriales</taxon>
        <taxon>Clostridiaceae</taxon>
        <taxon>Clostridium</taxon>
    </lineage>
</organism>
<dbReference type="PROSITE" id="PS50111">
    <property type="entry name" value="CHEMOTAXIS_TRANSDUC_2"/>
    <property type="match status" value="1"/>
</dbReference>
<dbReference type="RefSeq" id="WP_052222325.1">
    <property type="nucleotide sequence ID" value="NZ_LHUR01000033.1"/>
</dbReference>
<reference evidence="7" key="1">
    <citation type="submission" date="2015-08" db="EMBL/GenBank/DDBJ databases">
        <title>Genome sequence of the strict anaerobe Clostridium homopropionicum LuHBu1 (DSM 5847T).</title>
        <authorList>
            <person name="Poehlein A."/>
            <person name="Beck M."/>
            <person name="Schiel-Bengelsdorf B."/>
            <person name="Bengelsdorf F.R."/>
            <person name="Daniel R."/>
            <person name="Duerre P."/>
        </authorList>
    </citation>
    <scope>NUCLEOTIDE SEQUENCE [LARGE SCALE GENOMIC DNA]</scope>
    <source>
        <strain evidence="7">DSM 5847</strain>
    </source>
</reference>
<dbReference type="GO" id="GO:0007165">
    <property type="term" value="P:signal transduction"/>
    <property type="evidence" value="ECO:0007669"/>
    <property type="project" value="UniProtKB-KW"/>
</dbReference>
<keyword evidence="3" id="KW-0175">Coiled coil</keyword>
<evidence type="ECO:0000256" key="4">
    <source>
        <dbReference type="SAM" id="Phobius"/>
    </source>
</evidence>
<feature type="transmembrane region" description="Helical" evidence="4">
    <location>
        <begin position="226"/>
        <end position="245"/>
    </location>
</feature>
<dbReference type="SUPFAM" id="SSF58104">
    <property type="entry name" value="Methyl-accepting chemotaxis protein (MCP) signaling domain"/>
    <property type="match status" value="1"/>
</dbReference>
<dbReference type="SMART" id="SM00283">
    <property type="entry name" value="MA"/>
    <property type="match status" value="1"/>
</dbReference>
<dbReference type="PANTHER" id="PTHR32089:SF112">
    <property type="entry name" value="LYSOZYME-LIKE PROTEIN-RELATED"/>
    <property type="match status" value="1"/>
</dbReference>
<keyword evidence="4" id="KW-1133">Transmembrane helix</keyword>
<dbReference type="InterPro" id="IPR038158">
    <property type="entry name" value="H-NOX_domain_sf"/>
</dbReference>
<accession>A0A0L6Z761</accession>
<dbReference type="Gene3D" id="3.90.1520.10">
    <property type="entry name" value="H-NOX domain"/>
    <property type="match status" value="1"/>
</dbReference>
<dbReference type="PANTHER" id="PTHR32089">
    <property type="entry name" value="METHYL-ACCEPTING CHEMOTAXIS PROTEIN MCPB"/>
    <property type="match status" value="1"/>
</dbReference>
<dbReference type="Proteomes" id="UP000037043">
    <property type="component" value="Unassembled WGS sequence"/>
</dbReference>
<dbReference type="SUPFAM" id="SSF111126">
    <property type="entry name" value="Ligand-binding domain in the NO signalling and Golgi transport"/>
    <property type="match status" value="1"/>
</dbReference>
<evidence type="ECO:0000313" key="6">
    <source>
        <dbReference type="EMBL" id="KOA18800.1"/>
    </source>
</evidence>
<dbReference type="InterPro" id="IPR024096">
    <property type="entry name" value="NO_sig/Golgi_transp_ligand-bd"/>
</dbReference>
<keyword evidence="4" id="KW-0472">Membrane</keyword>
<evidence type="ECO:0000259" key="5">
    <source>
        <dbReference type="PROSITE" id="PS50111"/>
    </source>
</evidence>
<dbReference type="STRING" id="36844.SAMN04488501_11617"/>
<name>A0A0L6Z761_9CLOT</name>
<feature type="coiled-coil region" evidence="3">
    <location>
        <begin position="353"/>
        <end position="387"/>
    </location>
</feature>
<dbReference type="PATRIC" id="fig|1121318.3.peg.2855"/>
<dbReference type="GO" id="GO:0020037">
    <property type="term" value="F:heme binding"/>
    <property type="evidence" value="ECO:0007669"/>
    <property type="project" value="InterPro"/>
</dbReference>
<dbReference type="InterPro" id="IPR004089">
    <property type="entry name" value="MCPsignal_dom"/>
</dbReference>
<keyword evidence="4" id="KW-0812">Transmembrane</keyword>
<evidence type="ECO:0000256" key="3">
    <source>
        <dbReference type="SAM" id="Coils"/>
    </source>
</evidence>
<dbReference type="GO" id="GO:0016020">
    <property type="term" value="C:membrane"/>
    <property type="evidence" value="ECO:0007669"/>
    <property type="project" value="InterPro"/>
</dbReference>
<dbReference type="Pfam" id="PF07700">
    <property type="entry name" value="HNOB"/>
    <property type="match status" value="1"/>
</dbReference>
<keyword evidence="7" id="KW-1185">Reference proteome</keyword>
<evidence type="ECO:0000256" key="1">
    <source>
        <dbReference type="ARBA" id="ARBA00023224"/>
    </source>
</evidence>
<feature type="domain" description="Methyl-accepting transducer" evidence="5">
    <location>
        <begin position="313"/>
        <end position="570"/>
    </location>
</feature>
<dbReference type="EMBL" id="LHUR01000033">
    <property type="protein sequence ID" value="KOA18800.1"/>
    <property type="molecule type" value="Genomic_DNA"/>
</dbReference>
<sequence length="599" mass="67095">MKGTVVATWMKTCRKIYDDDVVNNAMSSVGWKIERLFSPAENVDDDEVREVIGYIAKEKGIEIKELWKLIGKDNIVSFFGDFPAFFEHDNLYSFFKSLFDIHVEMVKKFPGAKPPIVDIKPIANRKAIFTYNSKREMFDYCLGLIEGSAEFFKEKLIIKELSKSEGTLKLEFTFENDIFYKKTYTFNKAISLGFIRSIPAKVGVFTAIISAVVNIFTLGASDIPKIAIVSLVPGLVAAFIISMILRPKRLIEEEINKINKNDYTEEGQIVTGDFFEELYELLKEHRKVVRTDFVGFKGVTDEMNTFVKNINIISDSMKRTSEEISGVVEQVANGAVSQAENTQNAASILNGNIETLKEIVNSENSNKEELETALDKINNSYSNVESTSKNIMDSLQKFQEVKDKGIELEEKANNITSIVSIVSQISEQTNLLALNASIEAARAGEAGRGFSVVAEEVRKLAEQTQGAVEEINSNLAEFVNEINILVDKIGIQYEVLEGETTNLEKVRDISLDATKSVQIVAASMIKTINELDKEADSIASIYENIESLSAIAEENSASSEEVSANVSNYTNEIKNLIDNIYEFKKLTEEFKVQLSKYKI</sequence>
<protein>
    <submittedName>
        <fullName evidence="6">Methyl-accepting chemotaxis protein McpB</fullName>
    </submittedName>
</protein>
<evidence type="ECO:0000313" key="7">
    <source>
        <dbReference type="Proteomes" id="UP000037043"/>
    </source>
</evidence>
<feature type="transmembrane region" description="Helical" evidence="4">
    <location>
        <begin position="202"/>
        <end position="220"/>
    </location>
</feature>
<gene>
    <name evidence="6" type="primary">mcpB_5</name>
    <name evidence="6" type="ORF">CLHOM_28480</name>
</gene>
<dbReference type="Pfam" id="PF00015">
    <property type="entry name" value="MCPsignal"/>
    <property type="match status" value="1"/>
</dbReference>
<dbReference type="Gene3D" id="1.10.287.950">
    <property type="entry name" value="Methyl-accepting chemotaxis protein"/>
    <property type="match status" value="1"/>
</dbReference>
<feature type="coiled-coil region" evidence="3">
    <location>
        <begin position="454"/>
        <end position="488"/>
    </location>
</feature>
<proteinExistence type="predicted"/>
<keyword evidence="1 2" id="KW-0807">Transducer</keyword>